<dbReference type="STRING" id="1834516.BL253_30200"/>
<keyword evidence="2" id="KW-1185">Reference proteome</keyword>
<gene>
    <name evidence="1" type="ORF">BL253_30200</name>
</gene>
<name>A0A1V2I346_9ACTN</name>
<organism evidence="1 2">
    <name type="scientific">Pseudofrankia asymbiotica</name>
    <dbReference type="NCBI Taxonomy" id="1834516"/>
    <lineage>
        <taxon>Bacteria</taxon>
        <taxon>Bacillati</taxon>
        <taxon>Actinomycetota</taxon>
        <taxon>Actinomycetes</taxon>
        <taxon>Frankiales</taxon>
        <taxon>Frankiaceae</taxon>
        <taxon>Pseudofrankia</taxon>
    </lineage>
</organism>
<comment type="caution">
    <text evidence="1">The sequence shown here is derived from an EMBL/GenBank/DDBJ whole genome shotgun (WGS) entry which is preliminary data.</text>
</comment>
<dbReference type="RefSeq" id="WP_076820797.1">
    <property type="nucleotide sequence ID" value="NZ_MOMC01000071.1"/>
</dbReference>
<dbReference type="EMBL" id="MOMC01000071">
    <property type="protein sequence ID" value="ONH24423.1"/>
    <property type="molecule type" value="Genomic_DNA"/>
</dbReference>
<protein>
    <submittedName>
        <fullName evidence="1">Uncharacterized protein</fullName>
    </submittedName>
</protein>
<dbReference type="Proteomes" id="UP000188929">
    <property type="component" value="Unassembled WGS sequence"/>
</dbReference>
<reference evidence="2" key="1">
    <citation type="submission" date="2016-10" db="EMBL/GenBank/DDBJ databases">
        <title>Frankia sp. NRRL B-16386 Genome sequencing.</title>
        <authorList>
            <person name="Ghodhbane-Gtari F."/>
            <person name="Swanson E."/>
            <person name="Gueddou A."/>
            <person name="Hezbri K."/>
            <person name="Ktari K."/>
            <person name="Nouioui I."/>
            <person name="Morris K."/>
            <person name="Simpson S."/>
            <person name="Abebe-Akele F."/>
            <person name="Thomas K."/>
            <person name="Gtari M."/>
            <person name="Tisa L.S."/>
        </authorList>
    </citation>
    <scope>NUCLEOTIDE SEQUENCE [LARGE SCALE GENOMIC DNA]</scope>
    <source>
        <strain evidence="2">NRRL B-16386</strain>
    </source>
</reference>
<dbReference type="OrthoDB" id="3214269at2"/>
<sequence length="89" mass="10073">MPVSLPADLVAHVAQTTDLSPAEAARVVADVLAYYDETPDCWVRRRHRELKRHGLTNDAIFGQIGRELADQRFRSDGLTARQLRRLVYG</sequence>
<evidence type="ECO:0000313" key="1">
    <source>
        <dbReference type="EMBL" id="ONH24423.1"/>
    </source>
</evidence>
<proteinExistence type="predicted"/>
<accession>A0A1V2I346</accession>
<dbReference type="AlphaFoldDB" id="A0A1V2I346"/>
<evidence type="ECO:0000313" key="2">
    <source>
        <dbReference type="Proteomes" id="UP000188929"/>
    </source>
</evidence>